<dbReference type="PANTHER" id="PTHR21583:SF8">
    <property type="entry name" value="PROTEIN ELYS"/>
    <property type="match status" value="1"/>
</dbReference>
<reference evidence="2" key="1">
    <citation type="submission" date="2003-08" db="EMBL/GenBank/DDBJ databases">
        <authorList>
            <person name="Birren B."/>
            <person name="Nusbaum C."/>
            <person name="Abebe A."/>
            <person name="Abouelleil A."/>
            <person name="Adekoya E."/>
            <person name="Ait-zahra M."/>
            <person name="Allen N."/>
            <person name="Allen T."/>
            <person name="An P."/>
            <person name="Anderson M."/>
            <person name="Anderson S."/>
            <person name="Arachchi H."/>
            <person name="Armbruster J."/>
            <person name="Bachantsang P."/>
            <person name="Baldwin J."/>
            <person name="Barry A."/>
            <person name="Bayul T."/>
            <person name="Blitshsteyn B."/>
            <person name="Bloom T."/>
            <person name="Blye J."/>
            <person name="Boguslavskiy L."/>
            <person name="Borowsky M."/>
            <person name="Boukhgalter B."/>
            <person name="Brunache A."/>
            <person name="Butler J."/>
            <person name="Calixte N."/>
            <person name="Calvo S."/>
            <person name="Camarata J."/>
            <person name="Campo K."/>
            <person name="Chang J."/>
            <person name="Cheshatsang Y."/>
            <person name="Citroen M."/>
            <person name="Collymore A."/>
            <person name="Considine T."/>
            <person name="Cook A."/>
            <person name="Cooke P."/>
            <person name="Corum B."/>
            <person name="Cuomo C."/>
            <person name="David R."/>
            <person name="Dawoe T."/>
            <person name="Degray S."/>
            <person name="Dodge S."/>
            <person name="Dooley K."/>
            <person name="Dorje P."/>
            <person name="Dorjee K."/>
            <person name="Dorris L."/>
            <person name="Duffey N."/>
            <person name="Dupes A."/>
            <person name="Elkins T."/>
            <person name="Engels R."/>
            <person name="Erickson J."/>
            <person name="Farina A."/>
            <person name="Faro S."/>
            <person name="Ferreira P."/>
            <person name="Fischer H."/>
            <person name="Fitzgerald M."/>
            <person name="Foley K."/>
            <person name="Gage D."/>
            <person name="Galagan J."/>
            <person name="Gearin G."/>
            <person name="Gnerre S."/>
            <person name="Gnirke A."/>
            <person name="Goyette A."/>
            <person name="Graham J."/>
            <person name="Grandbois E."/>
            <person name="Gyaltsen K."/>
            <person name="Hafez N."/>
            <person name="Hagopian D."/>
            <person name="Hagos B."/>
            <person name="Hall J."/>
            <person name="Hatcher B."/>
            <person name="Heller A."/>
            <person name="Higgins H."/>
            <person name="Honan T."/>
            <person name="Horn A."/>
            <person name="Houde N."/>
            <person name="Hughes L."/>
            <person name="Hulme W."/>
            <person name="Husby E."/>
            <person name="Iliev I."/>
            <person name="Jaffe D."/>
            <person name="Jones C."/>
            <person name="Kamal M."/>
            <person name="Kamat A."/>
            <person name="Kamvysselis M."/>
            <person name="Karlsson E."/>
            <person name="Kells C."/>
            <person name="Kieu A."/>
            <person name="Kisner P."/>
            <person name="Kodira C."/>
            <person name="Kulbokas E."/>
            <person name="Labutti K."/>
            <person name="Lama D."/>
            <person name="Landers T."/>
            <person name="Leger J."/>
            <person name="Levine S."/>
            <person name="Lewis D."/>
            <person name="Lewis T."/>
            <person name="Lindblad-toh K."/>
            <person name="Liu X."/>
            <person name="Lokyitsang T."/>
            <person name="Lokyitsang Y."/>
            <person name="Lucien O."/>
            <person name="Lui A."/>
            <person name="Ma L.J."/>
            <person name="Mabbitt R."/>
            <person name="Macdonald J."/>
            <person name="Maclean C."/>
            <person name="Major J."/>
            <person name="Manning J."/>
            <person name="Marabella R."/>
            <person name="Maru K."/>
            <person name="Matthews C."/>
            <person name="Mauceli E."/>
            <person name="Mccarthy M."/>
            <person name="Mcdonough S."/>
            <person name="Mcghee T."/>
            <person name="Meldrim J."/>
            <person name="Meneus L."/>
            <person name="Mesirov J."/>
            <person name="Mihalev A."/>
            <person name="Mihova T."/>
            <person name="Mikkelsen T."/>
            <person name="Mlenga V."/>
            <person name="Moru K."/>
            <person name="Mozes J."/>
            <person name="Mulrain L."/>
            <person name="Munson G."/>
            <person name="Naylor J."/>
            <person name="Newes C."/>
            <person name="Nguyen C."/>
            <person name="Nguyen N."/>
            <person name="Nguyen T."/>
            <person name="Nicol R."/>
            <person name="Nielsen C."/>
            <person name="Nizzari M."/>
            <person name="Norbu C."/>
            <person name="Norbu N."/>
            <person name="O'donnell P."/>
            <person name="Okoawo O."/>
            <person name="O'leary S."/>
            <person name="Omotosho B."/>
            <person name="O'neill K."/>
            <person name="Osman S."/>
            <person name="Parker S."/>
            <person name="Perrin D."/>
            <person name="Phunkhang P."/>
            <person name="Piqani B."/>
            <person name="Purcell S."/>
            <person name="Rachupka T."/>
            <person name="Ramasamy U."/>
            <person name="Rameau R."/>
            <person name="Ray V."/>
            <person name="Raymond C."/>
            <person name="Retta R."/>
            <person name="Richardson S."/>
            <person name="Rise C."/>
            <person name="Rodriguez J."/>
            <person name="Rogers J."/>
            <person name="Rogov P."/>
            <person name="Rutman M."/>
            <person name="Schupbach R."/>
            <person name="Seaman C."/>
            <person name="Settipalli S."/>
            <person name="Sharpe T."/>
            <person name="Sheridan J."/>
            <person name="Sherpa N."/>
            <person name="Shi J."/>
            <person name="Smirnov S."/>
            <person name="Smith C."/>
            <person name="Sougnez C."/>
            <person name="Spencer B."/>
            <person name="Stalker J."/>
            <person name="Stange-thomann N."/>
            <person name="Stavropoulos S."/>
            <person name="Stetson K."/>
            <person name="Stone C."/>
            <person name="Stone S."/>
            <person name="Stubbs M."/>
            <person name="Talamas J."/>
            <person name="Tchuinga P."/>
            <person name="Tenzing P."/>
            <person name="Tesfaye S."/>
            <person name="Theodore J."/>
            <person name="Thoulutsang Y."/>
            <person name="Topham K."/>
            <person name="Towey S."/>
            <person name="Tsamla T."/>
            <person name="Tsomo N."/>
            <person name="Vallee D."/>
            <person name="Vassiliev H."/>
            <person name="Venkataraman V."/>
            <person name="Vinson J."/>
            <person name="Vo A."/>
            <person name="Wade C."/>
            <person name="Wang S."/>
            <person name="Wangchuk T."/>
            <person name="Wangdi T."/>
            <person name="Whittaker C."/>
            <person name="Wilkinson J."/>
            <person name="Wu Y."/>
            <person name="Wyman D."/>
            <person name="Yadav S."/>
            <person name="Yang S."/>
            <person name="Yang X."/>
            <person name="Yeager S."/>
            <person name="Yee E."/>
            <person name="Young G."/>
            <person name="Zainoun J."/>
            <person name="Zembeck L."/>
            <person name="Zimmer A."/>
            <person name="Zody M."/>
            <person name="Lander E."/>
        </authorList>
    </citation>
    <scope>NUCLEOTIDE SEQUENCE [LARGE SCALE GENOMIC DNA]</scope>
</reference>
<proteinExistence type="predicted"/>
<organism evidence="1 2">
    <name type="scientific">Ciona savignyi</name>
    <name type="common">Pacific transparent sea squirt</name>
    <dbReference type="NCBI Taxonomy" id="51511"/>
    <lineage>
        <taxon>Eukaryota</taxon>
        <taxon>Metazoa</taxon>
        <taxon>Chordata</taxon>
        <taxon>Tunicata</taxon>
        <taxon>Ascidiacea</taxon>
        <taxon>Phlebobranchia</taxon>
        <taxon>Cionidae</taxon>
        <taxon>Ciona</taxon>
    </lineage>
</organism>
<dbReference type="eggNOG" id="ENOG502QU0D">
    <property type="taxonomic scope" value="Eukaryota"/>
</dbReference>
<dbReference type="InParanoid" id="H2ZMT3"/>
<protein>
    <submittedName>
        <fullName evidence="1">Uncharacterized protein</fullName>
    </submittedName>
</protein>
<sequence>MALSYLLTLQPPTVSLDDVKLHIDIYVQNRLPQCGLETAKRRSDPSNQLILFSHLFTTCHQHNLLKDLFQVCISNEDDELLLNCLQSSNVPHSHEMLVLYHLGKSRYVEAIKSYQSTRHTFIMAEHNKETKQRQSTMSHLIQGYMDVLPQTYREAA</sequence>
<name>H2ZMT3_CIOSA</name>
<evidence type="ECO:0000313" key="1">
    <source>
        <dbReference type="Ensembl" id="ENSCSAVP00000018899.1"/>
    </source>
</evidence>
<evidence type="ECO:0000313" key="2">
    <source>
        <dbReference type="Proteomes" id="UP000007875"/>
    </source>
</evidence>
<keyword evidence="2" id="KW-1185">Reference proteome</keyword>
<dbReference type="Proteomes" id="UP000007875">
    <property type="component" value="Unassembled WGS sequence"/>
</dbReference>
<dbReference type="OMA" id="NPREEEC"/>
<dbReference type="InterPro" id="IPR052620">
    <property type="entry name" value="ELYS/MEL-28_NucAsmblyFactor"/>
</dbReference>
<dbReference type="Ensembl" id="ENSCSAVT00000019106.1">
    <property type="protein sequence ID" value="ENSCSAVP00000018899.1"/>
    <property type="gene ID" value="ENSCSAVG00000011097.1"/>
</dbReference>
<reference evidence="1" key="3">
    <citation type="submission" date="2025-09" db="UniProtKB">
        <authorList>
            <consortium name="Ensembl"/>
        </authorList>
    </citation>
    <scope>IDENTIFICATION</scope>
</reference>
<dbReference type="PANTHER" id="PTHR21583">
    <property type="entry name" value="ELYS PROTEIN"/>
    <property type="match status" value="1"/>
</dbReference>
<dbReference type="HOGENOM" id="CLU_1690706_0_0_1"/>
<dbReference type="AlphaFoldDB" id="H2ZMT3"/>
<dbReference type="STRING" id="51511.ENSCSAVP00000018899"/>
<reference evidence="1" key="2">
    <citation type="submission" date="2025-08" db="UniProtKB">
        <authorList>
            <consortium name="Ensembl"/>
        </authorList>
    </citation>
    <scope>IDENTIFICATION</scope>
</reference>
<accession>H2ZMT3</accession>